<comment type="catalytic activity">
    <reaction evidence="2">
        <text>2 GTP = 3',3'-c-di-GMP + 2 diphosphate</text>
        <dbReference type="Rhea" id="RHEA:24898"/>
        <dbReference type="ChEBI" id="CHEBI:33019"/>
        <dbReference type="ChEBI" id="CHEBI:37565"/>
        <dbReference type="ChEBI" id="CHEBI:58805"/>
        <dbReference type="EC" id="2.7.7.65"/>
    </reaction>
</comment>
<dbReference type="SUPFAM" id="SSF55073">
    <property type="entry name" value="Nucleotide cyclase"/>
    <property type="match status" value="1"/>
</dbReference>
<dbReference type="Pfam" id="PF00990">
    <property type="entry name" value="GGDEF"/>
    <property type="match status" value="1"/>
</dbReference>
<feature type="compositionally biased region" description="Basic and acidic residues" evidence="3">
    <location>
        <begin position="140"/>
        <end position="149"/>
    </location>
</feature>
<feature type="transmembrane region" description="Helical" evidence="4">
    <location>
        <begin position="190"/>
        <end position="211"/>
    </location>
</feature>
<dbReference type="InterPro" id="IPR000160">
    <property type="entry name" value="GGDEF_dom"/>
</dbReference>
<dbReference type="KEGG" id="bgm:CAL15_08355"/>
<dbReference type="PANTHER" id="PTHR45138">
    <property type="entry name" value="REGULATORY COMPONENTS OF SENSORY TRANSDUCTION SYSTEM"/>
    <property type="match status" value="1"/>
</dbReference>
<dbReference type="AlphaFoldDB" id="A0A1W6ZAI6"/>
<reference evidence="6 7" key="1">
    <citation type="submission" date="2017-05" db="EMBL/GenBank/DDBJ databases">
        <title>Complete and WGS of Bordetella genogroups.</title>
        <authorList>
            <person name="Spilker T."/>
            <person name="LiPuma J."/>
        </authorList>
    </citation>
    <scope>NUCLEOTIDE SEQUENCE [LARGE SCALE GENOMIC DNA]</scope>
    <source>
        <strain evidence="6 7">AU7206</strain>
    </source>
</reference>
<sequence length="696" mass="74882">MAWPQNDTSRGVCGTSSPMRDLNHWRSVSIRLTSDTGTPNSRLAMRVYRSKRSSGRVSRMFNVRSAAMRASSLDGMGAGCMARTSGRDGGVARVGATGILLRASPPHCDDSSAMLHGGRAARDPAASGCVGRATVARLRPHGEKNERGARAAYAPPDPRPTIPGARRPRRASCALKIMFRSAIRPDLRHLILWASLLIVAVALANTFIAAYRVQQSALLQTTLELNRVYANKVAQATDVFLGGARQLLGAGADELGGRSHVEPLAARLVVERLSRVTNAFNSLVVVDPQGVVTATIPPNLGLLGTALPSARSRRLLDARTPVISEPFRAITGRWVVTVSHPIFDVDSRYAGALIGTIYLHEQNALHTVLAEHDFTDGSALYVVDVSGRVIYHPRIEQVGQSVSTSPAVRVAQAVPTGRARVREGDGTDALAGYARVASTNWTVIAERPTAMALDTVRSLFWRMFLFSLPVIAMCLAGIWWLAEFVSVPLRTLADAAGELGSNHAADRIRRVNGWYVEVAQLRAAMLRAAHAVAGRIGRLKRERAADPLTGLLNRRGAEEALDEPRYAGVPMAVVTMDVDDFKRINDTQGHAAGDAVLRRLADVVRSEVREGDVAARLGGEELAVFLPDVDREAALVFSERLRGAVQERVGNGVTVSIGVARMPDHGTTIDAVVALADQAMYEAKRAGKNCVRYCAA</sequence>
<dbReference type="EMBL" id="CP021111">
    <property type="protein sequence ID" value="ARP94398.1"/>
    <property type="molecule type" value="Genomic_DNA"/>
</dbReference>
<dbReference type="SUPFAM" id="SSF103190">
    <property type="entry name" value="Sensory domain-like"/>
    <property type="match status" value="2"/>
</dbReference>
<keyword evidence="4" id="KW-0472">Membrane</keyword>
<keyword evidence="7" id="KW-1185">Reference proteome</keyword>
<feature type="domain" description="GGDEF" evidence="5">
    <location>
        <begin position="569"/>
        <end position="696"/>
    </location>
</feature>
<dbReference type="CDD" id="cd18773">
    <property type="entry name" value="PDC1_HK_sensor"/>
    <property type="match status" value="1"/>
</dbReference>
<dbReference type="InterPro" id="IPR029787">
    <property type="entry name" value="Nucleotide_cyclase"/>
</dbReference>
<dbReference type="SMART" id="SM00267">
    <property type="entry name" value="GGDEF"/>
    <property type="match status" value="1"/>
</dbReference>
<dbReference type="InterPro" id="IPR054513">
    <property type="entry name" value="Dret_0059-like_sensor"/>
</dbReference>
<dbReference type="STRING" id="463040.CAL15_08355"/>
<dbReference type="InterPro" id="IPR050469">
    <property type="entry name" value="Diguanylate_Cyclase"/>
</dbReference>
<keyword evidence="4" id="KW-1133">Transmembrane helix</keyword>
<dbReference type="Gene3D" id="3.30.450.20">
    <property type="entry name" value="PAS domain"/>
    <property type="match status" value="1"/>
</dbReference>
<protein>
    <recommendedName>
        <fullName evidence="1">diguanylate cyclase</fullName>
        <ecNumber evidence="1">2.7.7.65</ecNumber>
    </recommendedName>
</protein>
<dbReference type="Pfam" id="PF22309">
    <property type="entry name" value="HK-GC-Chemotax_sensor"/>
    <property type="match status" value="1"/>
</dbReference>
<dbReference type="GO" id="GO:0052621">
    <property type="term" value="F:diguanylate cyclase activity"/>
    <property type="evidence" value="ECO:0007669"/>
    <property type="project" value="UniProtKB-EC"/>
</dbReference>
<dbReference type="PROSITE" id="PS50887">
    <property type="entry name" value="GGDEF"/>
    <property type="match status" value="1"/>
</dbReference>
<dbReference type="GO" id="GO:1902201">
    <property type="term" value="P:negative regulation of bacterial-type flagellum-dependent cell motility"/>
    <property type="evidence" value="ECO:0007669"/>
    <property type="project" value="TreeGrafter"/>
</dbReference>
<evidence type="ECO:0000256" key="3">
    <source>
        <dbReference type="SAM" id="MobiDB-lite"/>
    </source>
</evidence>
<organism evidence="6 7">
    <name type="scientific">Bordetella genomosp. 13</name>
    <dbReference type="NCBI Taxonomy" id="463040"/>
    <lineage>
        <taxon>Bacteria</taxon>
        <taxon>Pseudomonadati</taxon>
        <taxon>Pseudomonadota</taxon>
        <taxon>Betaproteobacteria</taxon>
        <taxon>Burkholderiales</taxon>
        <taxon>Alcaligenaceae</taxon>
        <taxon>Bordetella</taxon>
    </lineage>
</organism>
<gene>
    <name evidence="6" type="ORF">CAL15_08355</name>
</gene>
<accession>A0A1W6ZAI6</accession>
<dbReference type="FunFam" id="3.30.70.270:FF:000001">
    <property type="entry name" value="Diguanylate cyclase domain protein"/>
    <property type="match status" value="1"/>
</dbReference>
<dbReference type="GO" id="GO:0043709">
    <property type="term" value="P:cell adhesion involved in single-species biofilm formation"/>
    <property type="evidence" value="ECO:0007669"/>
    <property type="project" value="TreeGrafter"/>
</dbReference>
<feature type="region of interest" description="Disordered" evidence="3">
    <location>
        <begin position="139"/>
        <end position="167"/>
    </location>
</feature>
<evidence type="ECO:0000259" key="5">
    <source>
        <dbReference type="PROSITE" id="PS50887"/>
    </source>
</evidence>
<feature type="transmembrane region" description="Helical" evidence="4">
    <location>
        <begin position="459"/>
        <end position="482"/>
    </location>
</feature>
<proteinExistence type="predicted"/>
<dbReference type="EC" id="2.7.7.65" evidence="1"/>
<dbReference type="Proteomes" id="UP000194161">
    <property type="component" value="Chromosome"/>
</dbReference>
<evidence type="ECO:0000256" key="2">
    <source>
        <dbReference type="ARBA" id="ARBA00034247"/>
    </source>
</evidence>
<keyword evidence="4" id="KW-0812">Transmembrane</keyword>
<dbReference type="PANTHER" id="PTHR45138:SF9">
    <property type="entry name" value="DIGUANYLATE CYCLASE DGCM-RELATED"/>
    <property type="match status" value="1"/>
</dbReference>
<dbReference type="CDD" id="cd18774">
    <property type="entry name" value="PDC2_HK_sensor"/>
    <property type="match status" value="1"/>
</dbReference>
<dbReference type="InterPro" id="IPR029151">
    <property type="entry name" value="Sensor-like_sf"/>
</dbReference>
<dbReference type="NCBIfam" id="TIGR00254">
    <property type="entry name" value="GGDEF"/>
    <property type="match status" value="1"/>
</dbReference>
<name>A0A1W6ZAI6_9BORD</name>
<evidence type="ECO:0000313" key="6">
    <source>
        <dbReference type="EMBL" id="ARP94398.1"/>
    </source>
</evidence>
<dbReference type="Gene3D" id="3.30.70.270">
    <property type="match status" value="1"/>
</dbReference>
<dbReference type="CDD" id="cd01949">
    <property type="entry name" value="GGDEF"/>
    <property type="match status" value="1"/>
</dbReference>
<evidence type="ECO:0000313" key="7">
    <source>
        <dbReference type="Proteomes" id="UP000194161"/>
    </source>
</evidence>
<dbReference type="GO" id="GO:0005886">
    <property type="term" value="C:plasma membrane"/>
    <property type="evidence" value="ECO:0007669"/>
    <property type="project" value="TreeGrafter"/>
</dbReference>
<evidence type="ECO:0000256" key="4">
    <source>
        <dbReference type="SAM" id="Phobius"/>
    </source>
</evidence>
<evidence type="ECO:0000256" key="1">
    <source>
        <dbReference type="ARBA" id="ARBA00012528"/>
    </source>
</evidence>
<dbReference type="InterPro" id="IPR043128">
    <property type="entry name" value="Rev_trsase/Diguanyl_cyclase"/>
</dbReference>